<dbReference type="InterPro" id="IPR041562">
    <property type="entry name" value="MCM_lid"/>
</dbReference>
<dbReference type="Proteomes" id="UP000274429">
    <property type="component" value="Unassembled WGS sequence"/>
</dbReference>
<feature type="domain" description="MCM C-terminal AAA(+) ATPase" evidence="6">
    <location>
        <begin position="23"/>
        <end position="55"/>
    </location>
</feature>
<keyword evidence="2" id="KW-0235">DNA replication</keyword>
<dbReference type="EMBL" id="UYWX01007135">
    <property type="protein sequence ID" value="VDM26768.1"/>
    <property type="molecule type" value="Genomic_DNA"/>
</dbReference>
<dbReference type="WBParaSite" id="TTAC_0000536301-mRNA-1">
    <property type="protein sequence ID" value="TTAC_0000536301-mRNA-1"/>
    <property type="gene ID" value="TTAC_0000536301"/>
</dbReference>
<reference evidence="7 8" key="2">
    <citation type="submission" date="2018-11" db="EMBL/GenBank/DDBJ databases">
        <authorList>
            <consortium name="Pathogen Informatics"/>
        </authorList>
    </citation>
    <scope>NUCLEOTIDE SEQUENCE [LARGE SCALE GENOMIC DNA]</scope>
</reference>
<dbReference type="PANTHER" id="PTHR11630:SF66">
    <property type="entry name" value="DNA REPLICATION LICENSING FACTOR MCM4"/>
    <property type="match status" value="1"/>
</dbReference>
<dbReference type="STRING" id="6205.A0A0R3WX73"/>
<dbReference type="Pfam" id="PF00493">
    <property type="entry name" value="MCM"/>
    <property type="match status" value="1"/>
</dbReference>
<name>A0A0R3WX73_HYDTA</name>
<accession>A0A0R3WX73</accession>
<dbReference type="PANTHER" id="PTHR11630">
    <property type="entry name" value="DNA REPLICATION LICENSING FACTOR MCM FAMILY MEMBER"/>
    <property type="match status" value="1"/>
</dbReference>
<reference evidence="9" key="1">
    <citation type="submission" date="2017-02" db="UniProtKB">
        <authorList>
            <consortium name="WormBaseParasite"/>
        </authorList>
    </citation>
    <scope>IDENTIFICATION</scope>
</reference>
<evidence type="ECO:0000313" key="8">
    <source>
        <dbReference type="Proteomes" id="UP000274429"/>
    </source>
</evidence>
<evidence type="ECO:0000256" key="4">
    <source>
        <dbReference type="ARBA" id="ARBA00022840"/>
    </source>
</evidence>
<dbReference type="GO" id="GO:0005634">
    <property type="term" value="C:nucleus"/>
    <property type="evidence" value="ECO:0007669"/>
    <property type="project" value="TreeGrafter"/>
</dbReference>
<dbReference type="InterPro" id="IPR001208">
    <property type="entry name" value="MCM_dom"/>
</dbReference>
<dbReference type="Gene3D" id="3.40.50.300">
    <property type="entry name" value="P-loop containing nucleotide triphosphate hydrolases"/>
    <property type="match status" value="1"/>
</dbReference>
<dbReference type="Pfam" id="PF17855">
    <property type="entry name" value="MCM_lid"/>
    <property type="match status" value="1"/>
</dbReference>
<dbReference type="InterPro" id="IPR027417">
    <property type="entry name" value="P-loop_NTPase"/>
</dbReference>
<evidence type="ECO:0000313" key="7">
    <source>
        <dbReference type="EMBL" id="VDM26768.1"/>
    </source>
</evidence>
<keyword evidence="3" id="KW-0547">Nucleotide-binding</keyword>
<comment type="similarity">
    <text evidence="1">Belongs to the MCM family.</text>
</comment>
<evidence type="ECO:0000256" key="5">
    <source>
        <dbReference type="ARBA" id="ARBA00023125"/>
    </source>
</evidence>
<protein>
    <submittedName>
        <fullName evidence="9">MCM domain-containing protein</fullName>
    </submittedName>
</protein>
<dbReference type="GO" id="GO:0003697">
    <property type="term" value="F:single-stranded DNA binding"/>
    <property type="evidence" value="ECO:0007669"/>
    <property type="project" value="TreeGrafter"/>
</dbReference>
<dbReference type="InterPro" id="IPR031327">
    <property type="entry name" value="MCM"/>
</dbReference>
<dbReference type="GO" id="GO:0006271">
    <property type="term" value="P:DNA strand elongation involved in DNA replication"/>
    <property type="evidence" value="ECO:0007669"/>
    <property type="project" value="TreeGrafter"/>
</dbReference>
<dbReference type="OrthoDB" id="6261063at2759"/>
<dbReference type="GO" id="GO:0005524">
    <property type="term" value="F:ATP binding"/>
    <property type="evidence" value="ECO:0007669"/>
    <property type="project" value="UniProtKB-KW"/>
</dbReference>
<dbReference type="GO" id="GO:0000727">
    <property type="term" value="P:double-strand break repair via break-induced replication"/>
    <property type="evidence" value="ECO:0007669"/>
    <property type="project" value="TreeGrafter"/>
</dbReference>
<sequence>MCSQTRSSTLNLANRPNLLLLLIQLPHTLLSRFDLIFLILDPQDEIYDARLARHLVGLYYKGTNNDRSRRGGIVTTSVDLDDEDPIYHGDSAAMLRDYIAYAKAMYHPKLSEEASEYLVREYVEMRKIGSSRGQ</sequence>
<keyword evidence="8" id="KW-1185">Reference proteome</keyword>
<evidence type="ECO:0000256" key="1">
    <source>
        <dbReference type="ARBA" id="ARBA00008010"/>
    </source>
</evidence>
<keyword evidence="5" id="KW-0238">DNA-binding</keyword>
<dbReference type="GO" id="GO:0017116">
    <property type="term" value="F:single-stranded DNA helicase activity"/>
    <property type="evidence" value="ECO:0007669"/>
    <property type="project" value="TreeGrafter"/>
</dbReference>
<gene>
    <name evidence="7" type="ORF">TTAC_LOCUS5349</name>
</gene>
<evidence type="ECO:0000313" key="9">
    <source>
        <dbReference type="WBParaSite" id="TTAC_0000536301-mRNA-1"/>
    </source>
</evidence>
<evidence type="ECO:0000259" key="6">
    <source>
        <dbReference type="PROSITE" id="PS50051"/>
    </source>
</evidence>
<dbReference type="GO" id="GO:1902975">
    <property type="term" value="P:mitotic DNA replication initiation"/>
    <property type="evidence" value="ECO:0007669"/>
    <property type="project" value="TreeGrafter"/>
</dbReference>
<evidence type="ECO:0000256" key="3">
    <source>
        <dbReference type="ARBA" id="ARBA00022741"/>
    </source>
</evidence>
<proteinExistence type="inferred from homology"/>
<evidence type="ECO:0000256" key="2">
    <source>
        <dbReference type="ARBA" id="ARBA00022705"/>
    </source>
</evidence>
<organism evidence="9">
    <name type="scientific">Hydatigena taeniaeformis</name>
    <name type="common">Feline tapeworm</name>
    <name type="synonym">Taenia taeniaeformis</name>
    <dbReference type="NCBI Taxonomy" id="6205"/>
    <lineage>
        <taxon>Eukaryota</taxon>
        <taxon>Metazoa</taxon>
        <taxon>Spiralia</taxon>
        <taxon>Lophotrochozoa</taxon>
        <taxon>Platyhelminthes</taxon>
        <taxon>Cestoda</taxon>
        <taxon>Eucestoda</taxon>
        <taxon>Cyclophyllidea</taxon>
        <taxon>Taeniidae</taxon>
        <taxon>Hydatigera</taxon>
    </lineage>
</organism>
<dbReference type="GO" id="GO:0042555">
    <property type="term" value="C:MCM complex"/>
    <property type="evidence" value="ECO:0007669"/>
    <property type="project" value="TreeGrafter"/>
</dbReference>
<keyword evidence="4" id="KW-0067">ATP-binding</keyword>
<dbReference type="AlphaFoldDB" id="A0A0R3WX73"/>
<dbReference type="PROSITE" id="PS50051">
    <property type="entry name" value="MCM_2"/>
    <property type="match status" value="1"/>
</dbReference>